<evidence type="ECO:0000256" key="2">
    <source>
        <dbReference type="ARBA" id="ARBA00022679"/>
    </source>
</evidence>
<evidence type="ECO:0008006" key="4">
    <source>
        <dbReference type="Google" id="ProtNLM"/>
    </source>
</evidence>
<dbReference type="GO" id="GO:0008107">
    <property type="term" value="F:galactoside 2-alpha-L-fucosyltransferase activity"/>
    <property type="evidence" value="ECO:0007669"/>
    <property type="project" value="InterPro"/>
</dbReference>
<name>A0A6C0DFM3_9ZZZZ</name>
<dbReference type="InterPro" id="IPR002516">
    <property type="entry name" value="Glyco_trans_11"/>
</dbReference>
<dbReference type="AlphaFoldDB" id="A0A6C0DFM3"/>
<dbReference type="EMBL" id="MN739582">
    <property type="protein sequence ID" value="QHT14385.1"/>
    <property type="molecule type" value="Genomic_DNA"/>
</dbReference>
<protein>
    <recommendedName>
        <fullName evidence="4">Glycosyltransferase</fullName>
    </recommendedName>
</protein>
<dbReference type="GO" id="GO:0016020">
    <property type="term" value="C:membrane"/>
    <property type="evidence" value="ECO:0007669"/>
    <property type="project" value="InterPro"/>
</dbReference>
<evidence type="ECO:0000313" key="3">
    <source>
        <dbReference type="EMBL" id="QHT14385.1"/>
    </source>
</evidence>
<dbReference type="PANTHER" id="PTHR11927:SF9">
    <property type="entry name" value="L-FUCOSYLTRANSFERASE"/>
    <property type="match status" value="1"/>
</dbReference>
<evidence type="ECO:0000256" key="1">
    <source>
        <dbReference type="ARBA" id="ARBA00022676"/>
    </source>
</evidence>
<reference evidence="3" key="1">
    <citation type="journal article" date="2020" name="Nature">
        <title>Giant virus diversity and host interactions through global metagenomics.</title>
        <authorList>
            <person name="Schulz F."/>
            <person name="Roux S."/>
            <person name="Paez-Espino D."/>
            <person name="Jungbluth S."/>
            <person name="Walsh D.A."/>
            <person name="Denef V.J."/>
            <person name="McMahon K.D."/>
            <person name="Konstantinidis K.T."/>
            <person name="Eloe-Fadrosh E.A."/>
            <person name="Kyrpides N.C."/>
            <person name="Woyke T."/>
        </authorList>
    </citation>
    <scope>NUCLEOTIDE SEQUENCE</scope>
    <source>
        <strain evidence="3">GVMAG-M-3300023174-137</strain>
    </source>
</reference>
<organism evidence="3">
    <name type="scientific">viral metagenome</name>
    <dbReference type="NCBI Taxonomy" id="1070528"/>
    <lineage>
        <taxon>unclassified sequences</taxon>
        <taxon>metagenomes</taxon>
        <taxon>organismal metagenomes</taxon>
    </lineage>
</organism>
<proteinExistence type="predicted"/>
<accession>A0A6C0DFM3</accession>
<sequence length="563" mass="64365">MPQSRRAKKSYTITRKLRGGNTRCMFIQPVDNEGLGNELYRYAMGLGALEPDMTLCKLPQQKIQHNPVKNYRRLFNGVMYNRNARVNAAKNVVKSSNTPAEGNGKIPYASWQGYNYVEGAIDKVKDNLIRNEFRKFPERYTFEYDSSTTAFMHIRLKDYEETGWALPFSYYERALEKLFQKSSSIEKVLVVSDNIQKCKDYFHEKQTPKLIFIEGKDELQTLYIMMKCEAGAIISPSTFSSWGAMLGADRKQSKPPIIYPSPWLHFNEDTMNFPDWWIKLPTQAGGERPCIIVDLLPKEGLGNKLSSFAAALIVKEKANLPICIMNSTTPHSTTDYDSLFDAEKIERPANMNSIKNVMKPRTNLSEFSKNIVNYNWSKNTGKNVKITPNLYQHFKSLLPVVSAMKEMLIRNEFGKGEYKPIKDADSCAFMHIRRGDYVTRGWSLPESYFVNALSELSSRSSTIQTIYVFTNEPGFCESHLETWKQKVPSKTIECKTDLNELQTLYMMMQCRGGAILSSSTFSAWGALLGPNENLESVIIYPNEMPHFSGSMNPMSFPDRWVAM</sequence>
<keyword evidence="2" id="KW-0808">Transferase</keyword>
<dbReference type="Pfam" id="PF01531">
    <property type="entry name" value="Glyco_transf_11"/>
    <property type="match status" value="2"/>
</dbReference>
<dbReference type="GO" id="GO:0005975">
    <property type="term" value="P:carbohydrate metabolic process"/>
    <property type="evidence" value="ECO:0007669"/>
    <property type="project" value="InterPro"/>
</dbReference>
<keyword evidence="1" id="KW-0328">Glycosyltransferase</keyword>
<dbReference type="PANTHER" id="PTHR11927">
    <property type="entry name" value="GALACTOSIDE 2-L-FUCOSYLTRANSFERASE"/>
    <property type="match status" value="1"/>
</dbReference>